<evidence type="ECO:0000259" key="2">
    <source>
        <dbReference type="Pfam" id="PF01979"/>
    </source>
</evidence>
<evidence type="ECO:0000313" key="4">
    <source>
        <dbReference type="Proteomes" id="UP000676409"/>
    </source>
</evidence>
<gene>
    <name evidence="3" type="ORF">KCG34_15080</name>
</gene>
<dbReference type="InterPro" id="IPR006680">
    <property type="entry name" value="Amidohydro-rel"/>
</dbReference>
<dbReference type="RefSeq" id="WP_211936466.1">
    <property type="nucleotide sequence ID" value="NZ_CP073078.1"/>
</dbReference>
<dbReference type="GO" id="GO:0016810">
    <property type="term" value="F:hydrolase activity, acting on carbon-nitrogen (but not peptide) bonds"/>
    <property type="evidence" value="ECO:0007669"/>
    <property type="project" value="InterPro"/>
</dbReference>
<protein>
    <submittedName>
        <fullName evidence="3">Amidohydrolase family protein</fullName>
    </submittedName>
</protein>
<dbReference type="SUPFAM" id="SSF51556">
    <property type="entry name" value="Metallo-dependent hydrolases"/>
    <property type="match status" value="1"/>
</dbReference>
<evidence type="ECO:0000313" key="3">
    <source>
        <dbReference type="EMBL" id="QUD86414.1"/>
    </source>
</evidence>
<dbReference type="EMBL" id="CP073078">
    <property type="protein sequence ID" value="QUD86414.1"/>
    <property type="molecule type" value="Genomic_DNA"/>
</dbReference>
<dbReference type="Gene3D" id="3.20.20.140">
    <property type="entry name" value="Metal-dependent hydrolases"/>
    <property type="match status" value="1"/>
</dbReference>
<dbReference type="AlphaFoldDB" id="A0A975ITF6"/>
<accession>A0A975ITF6</accession>
<reference evidence="3" key="1">
    <citation type="submission" date="2021-04" db="EMBL/GenBank/DDBJ databases">
        <title>The complete genome sequence of Caulobacter sp. S6.</title>
        <authorList>
            <person name="Tang Y."/>
            <person name="Ouyang W."/>
            <person name="Liu Q."/>
            <person name="Huang B."/>
            <person name="Guo Z."/>
            <person name="Lei P."/>
        </authorList>
    </citation>
    <scope>NUCLEOTIDE SEQUENCE</scope>
    <source>
        <strain evidence="3">S6</strain>
    </source>
</reference>
<dbReference type="Proteomes" id="UP000676409">
    <property type="component" value="Chromosome"/>
</dbReference>
<dbReference type="PANTHER" id="PTHR43135">
    <property type="entry name" value="ALPHA-D-RIBOSE 1-METHYLPHOSPHONATE 5-TRIPHOSPHATE DIPHOSPHATASE"/>
    <property type="match status" value="1"/>
</dbReference>
<sequence>MKGLKNAALASVAVMALATAARAETIYLTAAKMVDPASGSVISSPAVLIKDEHIVQVGTAASLAAPADARRIDLGAETILPGFIDMHTHITSRPDSEGYQGLGVSVPSQAISGVAQAWKSLQAGFTTLRNVGADGFADVALRDSINSGETAGPRLFVSGPLIGATGGHCDENLLPYAYHDVGEGVADGPGAVRHKVRENHKYGADLIKLCATGGVLSKGDSVGAQQMTYEEMKAAVDEAHMLGMKVAAHAHGTSGIKDAIRAGVDTIEHASLADDEAMALAKAKGAAFDMDIYNDDFILAEGAKMGMLPENLAKERAIGKLQRETFRRAVKAGVIMTFGTDAGVYPHGDNGKQFAKMVEWGMTPMQAVQAATTTAAKELGPLGADLGAIAPGKYADIVAVDGDPMADVSQLEHVKFVMKAGVVYRQGGQPAPR</sequence>
<proteinExistence type="predicted"/>
<dbReference type="InterPro" id="IPR011059">
    <property type="entry name" value="Metal-dep_hydrolase_composite"/>
</dbReference>
<dbReference type="Gene3D" id="2.30.40.10">
    <property type="entry name" value="Urease, subunit C, domain 1"/>
    <property type="match status" value="1"/>
</dbReference>
<keyword evidence="1" id="KW-0732">Signal</keyword>
<organism evidence="3 4">
    <name type="scientific">Phenylobacterium montanum</name>
    <dbReference type="NCBI Taxonomy" id="2823693"/>
    <lineage>
        <taxon>Bacteria</taxon>
        <taxon>Pseudomonadati</taxon>
        <taxon>Pseudomonadota</taxon>
        <taxon>Alphaproteobacteria</taxon>
        <taxon>Caulobacterales</taxon>
        <taxon>Caulobacteraceae</taxon>
        <taxon>Phenylobacterium</taxon>
    </lineage>
</organism>
<dbReference type="InterPro" id="IPR057744">
    <property type="entry name" value="OTAase-like"/>
</dbReference>
<dbReference type="Pfam" id="PF01979">
    <property type="entry name" value="Amidohydro_1"/>
    <property type="match status" value="1"/>
</dbReference>
<feature type="domain" description="Amidohydrolase-related" evidence="2">
    <location>
        <begin position="78"/>
        <end position="422"/>
    </location>
</feature>
<dbReference type="InterPro" id="IPR032466">
    <property type="entry name" value="Metal_Hydrolase"/>
</dbReference>
<keyword evidence="4" id="KW-1185">Reference proteome</keyword>
<dbReference type="KEGG" id="caul:KCG34_15080"/>
<dbReference type="CDD" id="cd01299">
    <property type="entry name" value="Met_dep_hydrolase_A"/>
    <property type="match status" value="1"/>
</dbReference>
<dbReference type="InterPro" id="IPR051781">
    <property type="entry name" value="Metallo-dep_Hydrolase"/>
</dbReference>
<dbReference type="PANTHER" id="PTHR43135:SF3">
    <property type="entry name" value="ALPHA-D-RIBOSE 1-METHYLPHOSPHONATE 5-TRIPHOSPHATE DIPHOSPHATASE"/>
    <property type="match status" value="1"/>
</dbReference>
<feature type="chain" id="PRO_5038030378" evidence="1">
    <location>
        <begin position="24"/>
        <end position="433"/>
    </location>
</feature>
<dbReference type="SUPFAM" id="SSF51338">
    <property type="entry name" value="Composite domain of metallo-dependent hydrolases"/>
    <property type="match status" value="2"/>
</dbReference>
<name>A0A975ITF6_9CAUL</name>
<feature type="signal peptide" evidence="1">
    <location>
        <begin position="1"/>
        <end position="23"/>
    </location>
</feature>
<evidence type="ECO:0000256" key="1">
    <source>
        <dbReference type="SAM" id="SignalP"/>
    </source>
</evidence>